<dbReference type="EMBL" id="JAKIKS010000241">
    <property type="protein sequence ID" value="MCL1127889.1"/>
    <property type="molecule type" value="Genomic_DNA"/>
</dbReference>
<sequence length="179" mass="20095">EFSHTPLVDNRLDHNNISDHAPRIGQLHWVNTYAYKTPIEYPPVNLAISLKASSGKYFTAEGNGGNTVNANRDDQGSWESFHLRLEQARYFTGCIQSGDLVSIRTQDGYYFSAQTDGSLDADRTQVGNWETFSLINQDSHSQPLVISNILRFLPDINAQHLSNHDLTVFNVMPAADLEK</sequence>
<protein>
    <submittedName>
        <fullName evidence="1">Uncharacterized protein</fullName>
    </submittedName>
</protein>
<dbReference type="CDD" id="cd00257">
    <property type="entry name" value="beta-trefoil_FSCN-like"/>
    <property type="match status" value="1"/>
</dbReference>
<reference evidence="1 2" key="1">
    <citation type="submission" date="2022-01" db="EMBL/GenBank/DDBJ databases">
        <title>Whole genome-based taxonomy of the Shewanellaceae.</title>
        <authorList>
            <person name="Martin-Rodriguez A.J."/>
        </authorList>
    </citation>
    <scope>NUCLEOTIDE SEQUENCE [LARGE SCALE GENOMIC DNA]</scope>
    <source>
        <strain evidence="1 2">DSM 17177</strain>
    </source>
</reference>
<name>A0ABT0LJL0_9GAMM</name>
<feature type="non-terminal residue" evidence="1">
    <location>
        <position position="1"/>
    </location>
</feature>
<accession>A0ABT0LJL0</accession>
<evidence type="ECO:0000313" key="1">
    <source>
        <dbReference type="EMBL" id="MCL1127889.1"/>
    </source>
</evidence>
<dbReference type="Gene3D" id="2.80.10.50">
    <property type="match status" value="1"/>
</dbReference>
<proteinExistence type="predicted"/>
<comment type="caution">
    <text evidence="1">The sequence shown here is derived from an EMBL/GenBank/DDBJ whole genome shotgun (WGS) entry which is preliminary data.</text>
</comment>
<keyword evidence="2" id="KW-1185">Reference proteome</keyword>
<dbReference type="Proteomes" id="UP001203423">
    <property type="component" value="Unassembled WGS sequence"/>
</dbReference>
<dbReference type="SUPFAM" id="SSF50405">
    <property type="entry name" value="Actin-crosslinking proteins"/>
    <property type="match status" value="1"/>
</dbReference>
<organism evidence="1 2">
    <name type="scientific">Shewanella surugensis</name>
    <dbReference type="NCBI Taxonomy" id="212020"/>
    <lineage>
        <taxon>Bacteria</taxon>
        <taxon>Pseudomonadati</taxon>
        <taxon>Pseudomonadota</taxon>
        <taxon>Gammaproteobacteria</taxon>
        <taxon>Alteromonadales</taxon>
        <taxon>Shewanellaceae</taxon>
        <taxon>Shewanella</taxon>
    </lineage>
</organism>
<evidence type="ECO:0000313" key="2">
    <source>
        <dbReference type="Proteomes" id="UP001203423"/>
    </source>
</evidence>
<dbReference type="InterPro" id="IPR008999">
    <property type="entry name" value="Actin-crosslinking"/>
</dbReference>
<gene>
    <name evidence="1" type="ORF">L2764_26400</name>
</gene>